<reference evidence="2 3" key="1">
    <citation type="journal article" date="2014" name="Agronomy (Basel)">
        <title>A Draft Genome Sequence for Ensete ventricosum, the Drought-Tolerant Tree Against Hunger.</title>
        <authorList>
            <person name="Harrison J."/>
            <person name="Moore K.A."/>
            <person name="Paszkiewicz K."/>
            <person name="Jones T."/>
            <person name="Grant M."/>
            <person name="Ambacheew D."/>
            <person name="Muzemil S."/>
            <person name="Studholme D.J."/>
        </authorList>
    </citation>
    <scope>NUCLEOTIDE SEQUENCE [LARGE SCALE GENOMIC DNA]</scope>
</reference>
<comment type="caution">
    <text evidence="2">The sequence shown here is derived from an EMBL/GenBank/DDBJ whole genome shotgun (WGS) entry which is preliminary data.</text>
</comment>
<evidence type="ECO:0000313" key="2">
    <source>
        <dbReference type="EMBL" id="RRT51350.1"/>
    </source>
</evidence>
<dbReference type="EMBL" id="AMZH03012270">
    <property type="protein sequence ID" value="RRT51350.1"/>
    <property type="molecule type" value="Genomic_DNA"/>
</dbReference>
<proteinExistence type="predicted"/>
<gene>
    <name evidence="2" type="ORF">B296_00010436</name>
</gene>
<sequence length="176" mass="20100">MPPPWRGAPTSSGSHRRPQISLSTAGRQPPFVAAFLPSTTSRDRRRRPYQFLPPPFLEEEEGVGWEKRGSDGIEPEGRRKIIYRVEGSKRKRRRRNRDRDRIEGLAYDSSLFGLGKGELFLFVSLDGVPIRSYRHRPAGVKIPNRVLSGQAKETEPRKGNVVSRGWSWQVKPVKID</sequence>
<dbReference type="AlphaFoldDB" id="A0A426YI63"/>
<accession>A0A426YI63</accession>
<evidence type="ECO:0000256" key="1">
    <source>
        <dbReference type="SAM" id="MobiDB-lite"/>
    </source>
</evidence>
<dbReference type="Proteomes" id="UP000287651">
    <property type="component" value="Unassembled WGS sequence"/>
</dbReference>
<feature type="region of interest" description="Disordered" evidence="1">
    <location>
        <begin position="1"/>
        <end position="55"/>
    </location>
</feature>
<evidence type="ECO:0000313" key="3">
    <source>
        <dbReference type="Proteomes" id="UP000287651"/>
    </source>
</evidence>
<name>A0A426YI63_ENSVE</name>
<organism evidence="2 3">
    <name type="scientific">Ensete ventricosum</name>
    <name type="common">Abyssinian banana</name>
    <name type="synonym">Musa ensete</name>
    <dbReference type="NCBI Taxonomy" id="4639"/>
    <lineage>
        <taxon>Eukaryota</taxon>
        <taxon>Viridiplantae</taxon>
        <taxon>Streptophyta</taxon>
        <taxon>Embryophyta</taxon>
        <taxon>Tracheophyta</taxon>
        <taxon>Spermatophyta</taxon>
        <taxon>Magnoliopsida</taxon>
        <taxon>Liliopsida</taxon>
        <taxon>Zingiberales</taxon>
        <taxon>Musaceae</taxon>
        <taxon>Ensete</taxon>
    </lineage>
</organism>
<protein>
    <submittedName>
        <fullName evidence="2">Uncharacterized protein</fullName>
    </submittedName>
</protein>